<comment type="caution">
    <text evidence="2">The sequence shown here is derived from an EMBL/GenBank/DDBJ whole genome shotgun (WGS) entry which is preliminary data.</text>
</comment>
<evidence type="ECO:0000313" key="3">
    <source>
        <dbReference type="Proteomes" id="UP000030008"/>
    </source>
</evidence>
<dbReference type="Proteomes" id="UP000030008">
    <property type="component" value="Unassembled WGS sequence"/>
</dbReference>
<sequence length="342" mass="40939">MYKKTSSKPLISGKRNEVEFSICIPTYKRTQYLKQAIDSVLMQDDIEKYSYEVIVVNNDPQDEMKELCEQYIDNNNVYFFSNEVNFGMLGNCNQCINLAKGKYVLFLHDDDYLLKNHLKELMKSIEYAKKNNLDADCFIPSRYVLSQSYSSLKKALKNTLSFLFCVRKVYKKYLTKVDYKDALLSWRDCFLAPTCGICFLHDSLQEYGEIKEVFGKAWDFVFLYEFSKKFNVYIMKNRTAVYRLESGVTKNKFTQLDFYEYNQYLLKASELQFNKYFYNEIYWFNYKRNKGETKELIKDKGMFDFNTKYSRIKFLLFKSKQMINYYLRNLDAEKIVSKEDIL</sequence>
<dbReference type="RefSeq" id="WP_044908217.1">
    <property type="nucleotide sequence ID" value="NZ_JQIF01000131.1"/>
</dbReference>
<evidence type="ECO:0000313" key="2">
    <source>
        <dbReference type="EMBL" id="KGJ51293.1"/>
    </source>
</evidence>
<dbReference type="Gene3D" id="3.90.550.10">
    <property type="entry name" value="Spore Coat Polysaccharide Biosynthesis Protein SpsA, Chain A"/>
    <property type="match status" value="1"/>
</dbReference>
<gene>
    <name evidence="2" type="ORF">CIAN88_21740</name>
</gene>
<protein>
    <recommendedName>
        <fullName evidence="1">Glycosyltransferase 2-like domain-containing protein</fullName>
    </recommendedName>
</protein>
<dbReference type="AlphaFoldDB" id="A0A099I339"/>
<dbReference type="Pfam" id="PF00535">
    <property type="entry name" value="Glycos_transf_2"/>
    <property type="match status" value="1"/>
</dbReference>
<name>A0A099I339_CLOIN</name>
<dbReference type="CDD" id="cd00761">
    <property type="entry name" value="Glyco_tranf_GTA_type"/>
    <property type="match status" value="1"/>
</dbReference>
<dbReference type="InterPro" id="IPR001173">
    <property type="entry name" value="Glyco_trans_2-like"/>
</dbReference>
<dbReference type="SUPFAM" id="SSF53448">
    <property type="entry name" value="Nucleotide-diphospho-sugar transferases"/>
    <property type="match status" value="1"/>
</dbReference>
<evidence type="ECO:0000259" key="1">
    <source>
        <dbReference type="Pfam" id="PF00535"/>
    </source>
</evidence>
<reference evidence="2 3" key="1">
    <citation type="submission" date="2014-08" db="EMBL/GenBank/DDBJ databases">
        <title>Clostridium innocuum, an unnegligible vancomycin-resistant pathogen causing extra-intestinal infections.</title>
        <authorList>
            <person name="Feng Y."/>
            <person name="Chiu C.-H."/>
        </authorList>
    </citation>
    <scope>NUCLEOTIDE SEQUENCE [LARGE SCALE GENOMIC DNA]</scope>
    <source>
        <strain evidence="2 3">AN88</strain>
    </source>
</reference>
<feature type="domain" description="Glycosyltransferase 2-like" evidence="1">
    <location>
        <begin position="21"/>
        <end position="158"/>
    </location>
</feature>
<dbReference type="InterPro" id="IPR029044">
    <property type="entry name" value="Nucleotide-diphossugar_trans"/>
</dbReference>
<accession>A0A099I339</accession>
<dbReference type="EMBL" id="JQIF01000131">
    <property type="protein sequence ID" value="KGJ51293.1"/>
    <property type="molecule type" value="Genomic_DNA"/>
</dbReference>
<organism evidence="2 3">
    <name type="scientific">Clostridium innocuum</name>
    <dbReference type="NCBI Taxonomy" id="1522"/>
    <lineage>
        <taxon>Bacteria</taxon>
        <taxon>Bacillati</taxon>
        <taxon>Bacillota</taxon>
        <taxon>Clostridia</taxon>
        <taxon>Eubacteriales</taxon>
        <taxon>Clostridiaceae</taxon>
        <taxon>Clostridium</taxon>
    </lineage>
</organism>
<proteinExistence type="predicted"/>
<dbReference type="PANTHER" id="PTHR22916">
    <property type="entry name" value="GLYCOSYLTRANSFERASE"/>
    <property type="match status" value="1"/>
</dbReference>